<dbReference type="CDD" id="cd00333">
    <property type="entry name" value="MIP"/>
    <property type="match status" value="1"/>
</dbReference>
<name>A0A815MZZ8_9BILA</name>
<dbReference type="Proteomes" id="UP000663829">
    <property type="component" value="Unassembled WGS sequence"/>
</dbReference>
<keyword evidence="6 9" id="KW-1133">Transmembrane helix</keyword>
<gene>
    <name evidence="10" type="ORF">GPM918_LOCUS34024</name>
    <name evidence="11" type="ORF">SRO942_LOCUS34720</name>
</gene>
<dbReference type="SUPFAM" id="SSF81338">
    <property type="entry name" value="Aquaporin-like"/>
    <property type="match status" value="1"/>
</dbReference>
<dbReference type="PRINTS" id="PR00783">
    <property type="entry name" value="MINTRINSICP"/>
</dbReference>
<dbReference type="InterPro" id="IPR034294">
    <property type="entry name" value="Aquaporin_transptr"/>
</dbReference>
<keyword evidence="3 8" id="KW-0813">Transport</keyword>
<keyword evidence="7 9" id="KW-0472">Membrane</keyword>
<feature type="transmembrane region" description="Helical" evidence="9">
    <location>
        <begin position="249"/>
        <end position="270"/>
    </location>
</feature>
<dbReference type="AlphaFoldDB" id="A0A815MZZ8"/>
<dbReference type="GO" id="GO:0005886">
    <property type="term" value="C:plasma membrane"/>
    <property type="evidence" value="ECO:0007669"/>
    <property type="project" value="UniProtKB-SubCell"/>
</dbReference>
<dbReference type="Gene3D" id="1.20.1080.10">
    <property type="entry name" value="Glycerol uptake facilitator protein"/>
    <property type="match status" value="1"/>
</dbReference>
<reference evidence="10" key="1">
    <citation type="submission" date="2021-02" db="EMBL/GenBank/DDBJ databases">
        <authorList>
            <person name="Nowell W R."/>
        </authorList>
    </citation>
    <scope>NUCLEOTIDE SEQUENCE</scope>
</reference>
<comment type="caution">
    <text evidence="10">The sequence shown here is derived from an EMBL/GenBank/DDBJ whole genome shotgun (WGS) entry which is preliminary data.</text>
</comment>
<dbReference type="NCBIfam" id="TIGR00861">
    <property type="entry name" value="MIP"/>
    <property type="match status" value="1"/>
</dbReference>
<evidence type="ECO:0008006" key="13">
    <source>
        <dbReference type="Google" id="ProtNLM"/>
    </source>
</evidence>
<keyword evidence="5 8" id="KW-0812">Transmembrane</keyword>
<evidence type="ECO:0000256" key="1">
    <source>
        <dbReference type="ARBA" id="ARBA00004651"/>
    </source>
</evidence>
<dbReference type="InterPro" id="IPR000425">
    <property type="entry name" value="MIP"/>
</dbReference>
<dbReference type="EMBL" id="CAJNOQ010018549">
    <property type="protein sequence ID" value="CAF1431504.1"/>
    <property type="molecule type" value="Genomic_DNA"/>
</dbReference>
<feature type="transmembrane region" description="Helical" evidence="9">
    <location>
        <begin position="134"/>
        <end position="155"/>
    </location>
</feature>
<keyword evidence="4" id="KW-1003">Cell membrane</keyword>
<evidence type="ECO:0000256" key="7">
    <source>
        <dbReference type="ARBA" id="ARBA00023136"/>
    </source>
</evidence>
<protein>
    <recommendedName>
        <fullName evidence="13">Aquaporin</fullName>
    </recommendedName>
</protein>
<evidence type="ECO:0000313" key="10">
    <source>
        <dbReference type="EMBL" id="CAF1431504.1"/>
    </source>
</evidence>
<dbReference type="GO" id="GO:0015267">
    <property type="term" value="F:channel activity"/>
    <property type="evidence" value="ECO:0007669"/>
    <property type="project" value="InterPro"/>
</dbReference>
<comment type="similarity">
    <text evidence="2 8">Belongs to the MIP/aquaporin (TC 1.A.8) family.</text>
</comment>
<dbReference type="Pfam" id="PF00230">
    <property type="entry name" value="MIP"/>
    <property type="match status" value="1"/>
</dbReference>
<dbReference type="Proteomes" id="UP000681722">
    <property type="component" value="Unassembled WGS sequence"/>
</dbReference>
<dbReference type="InterPro" id="IPR023271">
    <property type="entry name" value="Aquaporin-like"/>
</dbReference>
<evidence type="ECO:0000256" key="9">
    <source>
        <dbReference type="SAM" id="Phobius"/>
    </source>
</evidence>
<evidence type="ECO:0000256" key="5">
    <source>
        <dbReference type="ARBA" id="ARBA00022692"/>
    </source>
</evidence>
<feature type="transmembrane region" description="Helical" evidence="9">
    <location>
        <begin position="175"/>
        <end position="197"/>
    </location>
</feature>
<dbReference type="PANTHER" id="PTHR19139:SF199">
    <property type="entry name" value="MIP17260P"/>
    <property type="match status" value="1"/>
</dbReference>
<keyword evidence="12" id="KW-1185">Reference proteome</keyword>
<feature type="transmembrane region" description="Helical" evidence="9">
    <location>
        <begin position="61"/>
        <end position="81"/>
    </location>
</feature>
<proteinExistence type="inferred from homology"/>
<organism evidence="10 12">
    <name type="scientific">Didymodactylos carnosus</name>
    <dbReference type="NCBI Taxonomy" id="1234261"/>
    <lineage>
        <taxon>Eukaryota</taxon>
        <taxon>Metazoa</taxon>
        <taxon>Spiralia</taxon>
        <taxon>Gnathifera</taxon>
        <taxon>Rotifera</taxon>
        <taxon>Eurotatoria</taxon>
        <taxon>Bdelloidea</taxon>
        <taxon>Philodinida</taxon>
        <taxon>Philodinidae</taxon>
        <taxon>Didymodactylos</taxon>
    </lineage>
</organism>
<dbReference type="InterPro" id="IPR022357">
    <property type="entry name" value="MIP_CS"/>
</dbReference>
<sequence length="286" mass="31178">MVTIIPQHSGPILANPSVRDEMVDAQTPFVQGSNSKRAAEKPMRTVFDAEQFKKLSFYRALLAEFIGTMCLVFGLCSTNLLPGMQPVSALSNILTSGLLVSTLVVCFGHVSGCHINPAVTIALLVGRQIELLRTICYIIMQLLGATCGTLLLKLFAAPSAQKHLCVTMITEGMSIQQAICMEFFATFMLCSTVFAVMDEYRNDVGGSKALTIGLAVSVSTAIGGPYTGASLNPARSFGPALVNWYWTNHWIYWFAPISAGITAAITYNYLLKHRISVPGKHRFSRW</sequence>
<evidence type="ECO:0000256" key="2">
    <source>
        <dbReference type="ARBA" id="ARBA00006175"/>
    </source>
</evidence>
<dbReference type="PANTHER" id="PTHR19139">
    <property type="entry name" value="AQUAPORIN TRANSPORTER"/>
    <property type="match status" value="1"/>
</dbReference>
<evidence type="ECO:0000313" key="12">
    <source>
        <dbReference type="Proteomes" id="UP000663829"/>
    </source>
</evidence>
<feature type="transmembrane region" description="Helical" evidence="9">
    <location>
        <begin position="93"/>
        <end position="113"/>
    </location>
</feature>
<dbReference type="PROSITE" id="PS00221">
    <property type="entry name" value="MIP"/>
    <property type="match status" value="1"/>
</dbReference>
<accession>A0A815MZZ8</accession>
<evidence type="ECO:0000313" key="11">
    <source>
        <dbReference type="EMBL" id="CAF4310098.1"/>
    </source>
</evidence>
<dbReference type="OrthoDB" id="3222at2759"/>
<evidence type="ECO:0000256" key="3">
    <source>
        <dbReference type="ARBA" id="ARBA00022448"/>
    </source>
</evidence>
<evidence type="ECO:0000256" key="6">
    <source>
        <dbReference type="ARBA" id="ARBA00022989"/>
    </source>
</evidence>
<evidence type="ECO:0000256" key="8">
    <source>
        <dbReference type="RuleBase" id="RU000477"/>
    </source>
</evidence>
<evidence type="ECO:0000256" key="4">
    <source>
        <dbReference type="ARBA" id="ARBA00022475"/>
    </source>
</evidence>
<dbReference type="EMBL" id="CAJOBC010083984">
    <property type="protein sequence ID" value="CAF4310098.1"/>
    <property type="molecule type" value="Genomic_DNA"/>
</dbReference>
<comment type="subcellular location">
    <subcellularLocation>
        <location evidence="1">Cell membrane</location>
        <topology evidence="1">Multi-pass membrane protein</topology>
    </subcellularLocation>
</comment>
<feature type="transmembrane region" description="Helical" evidence="9">
    <location>
        <begin position="209"/>
        <end position="229"/>
    </location>
</feature>